<evidence type="ECO:0008006" key="3">
    <source>
        <dbReference type="Google" id="ProtNLM"/>
    </source>
</evidence>
<gene>
    <name evidence="1" type="ORF">CP373A1_02760</name>
</gene>
<dbReference type="AlphaFoldDB" id="A0A1B8RSP6"/>
<name>A0A1B8RSP6_9CLOT</name>
<organism evidence="1 2">
    <name type="scientific">Clostridium paraputrificum</name>
    <dbReference type="NCBI Taxonomy" id="29363"/>
    <lineage>
        <taxon>Bacteria</taxon>
        <taxon>Bacillati</taxon>
        <taxon>Bacillota</taxon>
        <taxon>Clostridia</taxon>
        <taxon>Eubacteriales</taxon>
        <taxon>Clostridiaceae</taxon>
        <taxon>Clostridium</taxon>
    </lineage>
</organism>
<protein>
    <recommendedName>
        <fullName evidence="3">Nucleotide modification associated domain-containing protein</fullName>
    </recommendedName>
</protein>
<dbReference type="OrthoDB" id="5678128at2"/>
<keyword evidence="2" id="KW-1185">Reference proteome</keyword>
<dbReference type="Proteomes" id="UP000092714">
    <property type="component" value="Unassembled WGS sequence"/>
</dbReference>
<reference evidence="1 2" key="1">
    <citation type="submission" date="2016-06" db="EMBL/GenBank/DDBJ databases">
        <authorList>
            <person name="Kjaerup R.B."/>
            <person name="Dalgaard T.S."/>
            <person name="Juul-Madsen H.R."/>
        </authorList>
    </citation>
    <scope>NUCLEOTIDE SEQUENCE [LARGE SCALE GENOMIC DNA]</scope>
    <source>
        <strain evidence="1 2">373-A1</strain>
    </source>
</reference>
<evidence type="ECO:0000313" key="2">
    <source>
        <dbReference type="Proteomes" id="UP000092714"/>
    </source>
</evidence>
<comment type="caution">
    <text evidence="1">The sequence shown here is derived from an EMBL/GenBank/DDBJ whole genome shotgun (WGS) entry which is preliminary data.</text>
</comment>
<sequence>MRRILFCNIAWMDKYQGINDDDKPVNGGSYVADTKDAHEACNFSPIYFTDDGEESEYCLGFFETKSTNGNNKNQLHIEKIDNGINKNIEAIDNVLVIWCAKSPSNDFTSVVGWYKNATVYRYYQEVEIDSEYIQFYNVLAKVEDCVLLPRNVRSRRTMWWVPRISRKNGPSYGFGQANVWFANEKDNKSKEDYLNKIIGLIDNYDGENYMEV</sequence>
<dbReference type="EMBL" id="MAPZ01000010">
    <property type="protein sequence ID" value="OBY11863.1"/>
    <property type="molecule type" value="Genomic_DNA"/>
</dbReference>
<proteinExistence type="predicted"/>
<dbReference type="RefSeq" id="WP_065254281.1">
    <property type="nucleotide sequence ID" value="NZ_MAPZ01000010.1"/>
</dbReference>
<evidence type="ECO:0000313" key="1">
    <source>
        <dbReference type="EMBL" id="OBY11863.1"/>
    </source>
</evidence>
<accession>A0A1B8RSP6</accession>